<comment type="caution">
    <text evidence="1">The sequence shown here is derived from an EMBL/GenBank/DDBJ whole genome shotgun (WGS) entry which is preliminary data.</text>
</comment>
<dbReference type="EMBL" id="PKPP01005454">
    <property type="protein sequence ID" value="PWA60059.1"/>
    <property type="molecule type" value="Genomic_DNA"/>
</dbReference>
<dbReference type="AlphaFoldDB" id="A0A2U1MFM7"/>
<name>A0A2U1MFM7_ARTAN</name>
<reference evidence="1 2" key="1">
    <citation type="journal article" date="2018" name="Mol. Plant">
        <title>The genome of Artemisia annua provides insight into the evolution of Asteraceae family and artemisinin biosynthesis.</title>
        <authorList>
            <person name="Shen Q."/>
            <person name="Zhang L."/>
            <person name="Liao Z."/>
            <person name="Wang S."/>
            <person name="Yan T."/>
            <person name="Shi P."/>
            <person name="Liu M."/>
            <person name="Fu X."/>
            <person name="Pan Q."/>
            <person name="Wang Y."/>
            <person name="Lv Z."/>
            <person name="Lu X."/>
            <person name="Zhang F."/>
            <person name="Jiang W."/>
            <person name="Ma Y."/>
            <person name="Chen M."/>
            <person name="Hao X."/>
            <person name="Li L."/>
            <person name="Tang Y."/>
            <person name="Lv G."/>
            <person name="Zhou Y."/>
            <person name="Sun X."/>
            <person name="Brodelius P.E."/>
            <person name="Rose J.K.C."/>
            <person name="Tang K."/>
        </authorList>
    </citation>
    <scope>NUCLEOTIDE SEQUENCE [LARGE SCALE GENOMIC DNA]</scope>
    <source>
        <strain evidence="2">cv. Huhao1</strain>
        <tissue evidence="1">Leaf</tissue>
    </source>
</reference>
<protein>
    <submittedName>
        <fullName evidence="1">Uncharacterized protein</fullName>
    </submittedName>
</protein>
<evidence type="ECO:0000313" key="2">
    <source>
        <dbReference type="Proteomes" id="UP000245207"/>
    </source>
</evidence>
<organism evidence="1 2">
    <name type="scientific">Artemisia annua</name>
    <name type="common">Sweet wormwood</name>
    <dbReference type="NCBI Taxonomy" id="35608"/>
    <lineage>
        <taxon>Eukaryota</taxon>
        <taxon>Viridiplantae</taxon>
        <taxon>Streptophyta</taxon>
        <taxon>Embryophyta</taxon>
        <taxon>Tracheophyta</taxon>
        <taxon>Spermatophyta</taxon>
        <taxon>Magnoliopsida</taxon>
        <taxon>eudicotyledons</taxon>
        <taxon>Gunneridae</taxon>
        <taxon>Pentapetalae</taxon>
        <taxon>asterids</taxon>
        <taxon>campanulids</taxon>
        <taxon>Asterales</taxon>
        <taxon>Asteraceae</taxon>
        <taxon>Asteroideae</taxon>
        <taxon>Anthemideae</taxon>
        <taxon>Artemisiinae</taxon>
        <taxon>Artemisia</taxon>
    </lineage>
</organism>
<sequence>MFQDVKVEDLFDEDVEQDEWVILDDCEKVDKHEAEIRRLGAVRDETLRLRQEEEKKFVGGGVMKLPHVKLCLNRSGAKNREYKYVLRPSMKEDIPKHVIPTLETLKSHKNIRDPFMIEMCRDVKPWTEDLNRSHNSIDTIIIDRDFEEFLNSSWLPRCKFPWCSDIVVDRLF</sequence>
<dbReference type="Proteomes" id="UP000245207">
    <property type="component" value="Unassembled WGS sequence"/>
</dbReference>
<evidence type="ECO:0000313" key="1">
    <source>
        <dbReference type="EMBL" id="PWA60059.1"/>
    </source>
</evidence>
<gene>
    <name evidence="1" type="ORF">CTI12_AA385670</name>
</gene>
<keyword evidence="2" id="KW-1185">Reference proteome</keyword>
<accession>A0A2U1MFM7</accession>
<proteinExistence type="predicted"/>